<sequence>MLPGLCWESNPAQLVQQAGYSKNKFYLHKQQSPL</sequence>
<proteinExistence type="predicted"/>
<name>A0A2X0R9L5_9PROT</name>
<evidence type="ECO:0000313" key="1">
    <source>
        <dbReference type="EMBL" id="SPS06812.1"/>
    </source>
</evidence>
<dbReference type="AlphaFoldDB" id="A0A2X0R9L5"/>
<organism evidence="1">
    <name type="scientific">Candidatus Nitrotoga fabula</name>
    <dbReference type="NCBI Taxonomy" id="2182327"/>
    <lineage>
        <taxon>Bacteria</taxon>
        <taxon>Pseudomonadati</taxon>
        <taxon>Pseudomonadota</taxon>
        <taxon>Betaproteobacteria</taxon>
        <taxon>Nitrosomonadales</taxon>
        <taxon>Gallionellaceae</taxon>
        <taxon>Candidatus Nitrotoga</taxon>
    </lineage>
</organism>
<protein>
    <submittedName>
        <fullName evidence="1">Uncharacterized protein</fullName>
    </submittedName>
</protein>
<reference evidence="1" key="1">
    <citation type="submission" date="2018-05" db="EMBL/GenBank/DDBJ databases">
        <authorList>
            <person name="Lanie J.A."/>
            <person name="Ng W.-L."/>
            <person name="Kazmierczak K.M."/>
            <person name="Andrzejewski T.M."/>
            <person name="Davidsen T.M."/>
            <person name="Wayne K.J."/>
            <person name="Tettelin H."/>
            <person name="Glass J.I."/>
            <person name="Rusch D."/>
            <person name="Podicherti R."/>
            <person name="Tsui H.-C.T."/>
            <person name="Winkler M.E."/>
        </authorList>
    </citation>
    <scope>NUCLEOTIDE SEQUENCE</scope>
    <source>
        <strain evidence="1">KNB</strain>
    </source>
</reference>
<gene>
    <name evidence="1" type="ORF">NITFAB_2405</name>
</gene>
<accession>A0A2X0R9L5</accession>
<dbReference type="EMBL" id="LS423452">
    <property type="protein sequence ID" value="SPS06812.1"/>
    <property type="molecule type" value="Genomic_DNA"/>
</dbReference>